<accession>A0A4P6HIB1</accession>
<evidence type="ECO:0000313" key="3">
    <source>
        <dbReference type="Proteomes" id="UP000293296"/>
    </source>
</evidence>
<organism evidence="2 3">
    <name type="scientific">Solidesulfovibrio carbinolicus</name>
    <dbReference type="NCBI Taxonomy" id="296842"/>
    <lineage>
        <taxon>Bacteria</taxon>
        <taxon>Pseudomonadati</taxon>
        <taxon>Thermodesulfobacteriota</taxon>
        <taxon>Desulfovibrionia</taxon>
        <taxon>Desulfovibrionales</taxon>
        <taxon>Desulfovibrionaceae</taxon>
        <taxon>Solidesulfovibrio</taxon>
    </lineage>
</organism>
<dbReference type="Proteomes" id="UP000293296">
    <property type="component" value="Chromosome"/>
</dbReference>
<dbReference type="KEGG" id="dcb:C3Y92_02965"/>
<protein>
    <submittedName>
        <fullName evidence="2">Uncharacterized protein</fullName>
    </submittedName>
</protein>
<sequence>MIRLFSAVILMLLTALPAAAQSFAPKNYPDCAMLYAKKALSQDGGMIMRRACKCRYQDPKASECKDFTQAALDCIIANTGAAERDEQAWGVERACRNKFPAK</sequence>
<proteinExistence type="predicted"/>
<dbReference type="EMBL" id="CP026538">
    <property type="protein sequence ID" value="QAZ66256.1"/>
    <property type="molecule type" value="Genomic_DNA"/>
</dbReference>
<dbReference type="RefSeq" id="WP_129349360.1">
    <property type="nucleotide sequence ID" value="NZ_CP026538.1"/>
</dbReference>
<feature type="chain" id="PRO_5020830778" evidence="1">
    <location>
        <begin position="21"/>
        <end position="102"/>
    </location>
</feature>
<dbReference type="OrthoDB" id="5456755at2"/>
<dbReference type="AlphaFoldDB" id="A0A4P6HIB1"/>
<gene>
    <name evidence="2" type="ORF">C3Y92_02965</name>
</gene>
<keyword evidence="3" id="KW-1185">Reference proteome</keyword>
<evidence type="ECO:0000256" key="1">
    <source>
        <dbReference type="SAM" id="SignalP"/>
    </source>
</evidence>
<keyword evidence="1" id="KW-0732">Signal</keyword>
<name>A0A4P6HIB1_9BACT</name>
<evidence type="ECO:0000313" key="2">
    <source>
        <dbReference type="EMBL" id="QAZ66256.1"/>
    </source>
</evidence>
<feature type="signal peptide" evidence="1">
    <location>
        <begin position="1"/>
        <end position="20"/>
    </location>
</feature>
<reference evidence="2 3" key="1">
    <citation type="submission" date="2018-02" db="EMBL/GenBank/DDBJ databases">
        <title>Genome sequence of Desulfovibrio carbinolicus DSM 3852.</title>
        <authorList>
            <person name="Wilbanks E."/>
            <person name="Skennerton C.T."/>
            <person name="Orphan V.J."/>
        </authorList>
    </citation>
    <scope>NUCLEOTIDE SEQUENCE [LARGE SCALE GENOMIC DNA]</scope>
    <source>
        <strain evidence="2 3">DSM 3852</strain>
    </source>
</reference>